<name>A0A4Y2X7W1_ARAVE</name>
<sequence length="35" mass="4290">MQLQMKDISRKAQTLLRQDGYHHLLYYHRGSYIPK</sequence>
<accession>A0A4Y2X7W1</accession>
<dbReference type="Proteomes" id="UP000499080">
    <property type="component" value="Unassembled WGS sequence"/>
</dbReference>
<evidence type="ECO:0000313" key="1">
    <source>
        <dbReference type="EMBL" id="GBO45693.1"/>
    </source>
</evidence>
<keyword evidence="2" id="KW-1185">Reference proteome</keyword>
<reference evidence="1 2" key="1">
    <citation type="journal article" date="2019" name="Sci. Rep.">
        <title>Orb-weaving spider Araneus ventricosus genome elucidates the spidroin gene catalogue.</title>
        <authorList>
            <person name="Kono N."/>
            <person name="Nakamura H."/>
            <person name="Ohtoshi R."/>
            <person name="Moran D.A.P."/>
            <person name="Shinohara A."/>
            <person name="Yoshida Y."/>
            <person name="Fujiwara M."/>
            <person name="Mori M."/>
            <person name="Tomita M."/>
            <person name="Arakawa K."/>
        </authorList>
    </citation>
    <scope>NUCLEOTIDE SEQUENCE [LARGE SCALE GENOMIC DNA]</scope>
</reference>
<gene>
    <name evidence="1" type="ORF">AVEN_212832_1</name>
</gene>
<proteinExistence type="predicted"/>
<evidence type="ECO:0000313" key="2">
    <source>
        <dbReference type="Proteomes" id="UP000499080"/>
    </source>
</evidence>
<dbReference type="AlphaFoldDB" id="A0A4Y2X7W1"/>
<protein>
    <submittedName>
        <fullName evidence="1">Uncharacterized protein</fullName>
    </submittedName>
</protein>
<organism evidence="1 2">
    <name type="scientific">Araneus ventricosus</name>
    <name type="common">Orbweaver spider</name>
    <name type="synonym">Epeira ventricosa</name>
    <dbReference type="NCBI Taxonomy" id="182803"/>
    <lineage>
        <taxon>Eukaryota</taxon>
        <taxon>Metazoa</taxon>
        <taxon>Ecdysozoa</taxon>
        <taxon>Arthropoda</taxon>
        <taxon>Chelicerata</taxon>
        <taxon>Arachnida</taxon>
        <taxon>Araneae</taxon>
        <taxon>Araneomorphae</taxon>
        <taxon>Entelegynae</taxon>
        <taxon>Araneoidea</taxon>
        <taxon>Araneidae</taxon>
        <taxon>Araneus</taxon>
    </lineage>
</organism>
<feature type="non-terminal residue" evidence="1">
    <location>
        <position position="35"/>
    </location>
</feature>
<dbReference type="EMBL" id="BGPR01072896">
    <property type="protein sequence ID" value="GBO45693.1"/>
    <property type="molecule type" value="Genomic_DNA"/>
</dbReference>
<comment type="caution">
    <text evidence="1">The sequence shown here is derived from an EMBL/GenBank/DDBJ whole genome shotgun (WGS) entry which is preliminary data.</text>
</comment>